<organism evidence="2 3">
    <name type="scientific">Ascaris lumbricoides</name>
    <name type="common">Giant roundworm</name>
    <dbReference type="NCBI Taxonomy" id="6252"/>
    <lineage>
        <taxon>Eukaryota</taxon>
        <taxon>Metazoa</taxon>
        <taxon>Ecdysozoa</taxon>
        <taxon>Nematoda</taxon>
        <taxon>Chromadorea</taxon>
        <taxon>Rhabditida</taxon>
        <taxon>Spirurina</taxon>
        <taxon>Ascaridomorpha</taxon>
        <taxon>Ascaridoidea</taxon>
        <taxon>Ascarididae</taxon>
        <taxon>Ascaris</taxon>
    </lineage>
</organism>
<accession>A0A0M3I330</accession>
<keyword evidence="1" id="KW-0732">Signal</keyword>
<sequence>MKYISSALFLLSTALTANCLCGTEWTTGIANPFICRLFQNAASAMKGEFIEIYSGGMNLTKEELNDKLQQWAIKQGSETEDAFRKFLVDEADYWNTRYEVLMKRIKESNATAKAKEELIEVVNFEQDMDVKFNEYERKLNTIREKYPKEVDEEAVEIWNSIDTPDMQ</sequence>
<keyword evidence="2" id="KW-1185">Reference proteome</keyword>
<dbReference type="WBParaSite" id="ALUE_0001099301-mRNA-1">
    <property type="protein sequence ID" value="ALUE_0001099301-mRNA-1"/>
    <property type="gene ID" value="ALUE_0001099301"/>
</dbReference>
<name>A0A0M3I330_ASCLU</name>
<dbReference type="Proteomes" id="UP000036681">
    <property type="component" value="Unplaced"/>
</dbReference>
<dbReference type="AlphaFoldDB" id="A0A0M3I330"/>
<evidence type="ECO:0000313" key="3">
    <source>
        <dbReference type="WBParaSite" id="ALUE_0001099301-mRNA-1"/>
    </source>
</evidence>
<reference evidence="3" key="1">
    <citation type="submission" date="2017-02" db="UniProtKB">
        <authorList>
            <consortium name="WormBaseParasite"/>
        </authorList>
    </citation>
    <scope>IDENTIFICATION</scope>
</reference>
<evidence type="ECO:0000256" key="1">
    <source>
        <dbReference type="SAM" id="SignalP"/>
    </source>
</evidence>
<feature type="signal peptide" evidence="1">
    <location>
        <begin position="1"/>
        <end position="19"/>
    </location>
</feature>
<protein>
    <submittedName>
        <fullName evidence="3">DUF148 domain-containing protein</fullName>
    </submittedName>
</protein>
<feature type="chain" id="PRO_5005656892" evidence="1">
    <location>
        <begin position="20"/>
        <end position="167"/>
    </location>
</feature>
<evidence type="ECO:0000313" key="2">
    <source>
        <dbReference type="Proteomes" id="UP000036681"/>
    </source>
</evidence>
<proteinExistence type="predicted"/>